<dbReference type="SUPFAM" id="SSF46565">
    <property type="entry name" value="Chaperone J-domain"/>
    <property type="match status" value="1"/>
</dbReference>
<dbReference type="Gene3D" id="1.10.287.110">
    <property type="entry name" value="DnaJ domain"/>
    <property type="match status" value="1"/>
</dbReference>
<name>A0ABU5RWM2_9CYAN</name>
<evidence type="ECO:0000313" key="4">
    <source>
        <dbReference type="Proteomes" id="UP001304461"/>
    </source>
</evidence>
<feature type="domain" description="J" evidence="2">
    <location>
        <begin position="108"/>
        <end position="163"/>
    </location>
</feature>
<dbReference type="SMART" id="SM00271">
    <property type="entry name" value="DnaJ"/>
    <property type="match status" value="1"/>
</dbReference>
<evidence type="ECO:0000313" key="3">
    <source>
        <dbReference type="EMBL" id="MEA5392121.1"/>
    </source>
</evidence>
<sequence length="163" mass="17503">MPFAAPVFFVAAGAVAAADWMAAEEKRFSEAEEDVDRQASAKVKDLKAKAKAAKAKAAATKAKAKAAREEMAREEAARDAAARARARQAWEAAQARAAAEAKKYQGPAWAEALGIPSGTQLTLELVQRHYRQAVMRTHPDRGGSPAAFHMVQSAWETAKQELA</sequence>
<dbReference type="Proteomes" id="UP001304461">
    <property type="component" value="Unassembled WGS sequence"/>
</dbReference>
<proteinExistence type="predicted"/>
<dbReference type="PROSITE" id="PS50076">
    <property type="entry name" value="DNAJ_2"/>
    <property type="match status" value="1"/>
</dbReference>
<protein>
    <submittedName>
        <fullName evidence="3">J domain-containing protein</fullName>
    </submittedName>
</protein>
<dbReference type="CDD" id="cd06257">
    <property type="entry name" value="DnaJ"/>
    <property type="match status" value="1"/>
</dbReference>
<comment type="caution">
    <text evidence="3">The sequence shown here is derived from an EMBL/GenBank/DDBJ whole genome shotgun (WGS) entry which is preliminary data.</text>
</comment>
<gene>
    <name evidence="3" type="ORF">VB738_12715</name>
</gene>
<evidence type="ECO:0000256" key="1">
    <source>
        <dbReference type="SAM" id="Coils"/>
    </source>
</evidence>
<reference evidence="3 4" key="1">
    <citation type="submission" date="2023-12" db="EMBL/GenBank/DDBJ databases">
        <title>Baltic Sea Cyanobacteria.</title>
        <authorList>
            <person name="Delbaje E."/>
            <person name="Fewer D.P."/>
            <person name="Shishido T.K."/>
        </authorList>
    </citation>
    <scope>NUCLEOTIDE SEQUENCE [LARGE SCALE GENOMIC DNA]</scope>
    <source>
        <strain evidence="3 4">UHCC 0139</strain>
    </source>
</reference>
<dbReference type="InterPro" id="IPR036869">
    <property type="entry name" value="J_dom_sf"/>
</dbReference>
<dbReference type="InterPro" id="IPR001623">
    <property type="entry name" value="DnaJ_domain"/>
</dbReference>
<keyword evidence="1" id="KW-0175">Coiled coil</keyword>
<accession>A0ABU5RWM2</accession>
<evidence type="ECO:0000259" key="2">
    <source>
        <dbReference type="PROSITE" id="PS50076"/>
    </source>
</evidence>
<dbReference type="EMBL" id="JAYGHX010000008">
    <property type="protein sequence ID" value="MEA5392121.1"/>
    <property type="molecule type" value="Genomic_DNA"/>
</dbReference>
<keyword evidence="4" id="KW-1185">Reference proteome</keyword>
<feature type="coiled-coil region" evidence="1">
    <location>
        <begin position="21"/>
        <end position="84"/>
    </location>
</feature>
<organism evidence="3 4">
    <name type="scientific">Cyanobium gracile UHCC 0139</name>
    <dbReference type="NCBI Taxonomy" id="3110308"/>
    <lineage>
        <taxon>Bacteria</taxon>
        <taxon>Bacillati</taxon>
        <taxon>Cyanobacteriota</taxon>
        <taxon>Cyanophyceae</taxon>
        <taxon>Synechococcales</taxon>
        <taxon>Prochlorococcaceae</taxon>
        <taxon>Cyanobium</taxon>
    </lineage>
</organism>
<dbReference type="RefSeq" id="WP_323306088.1">
    <property type="nucleotide sequence ID" value="NZ_JAYGHX010000008.1"/>
</dbReference>